<sequence>MTGPANAAGERCTEIDGWQAVWRLEQHSIRMMLVHNVSDALTLMAATTPAVAPDLAHMREQFPRLTRLWDAVRHEYWTEFITPQQSAREGRSHVKTGKVSR</sequence>
<dbReference type="Proteomes" id="UP000540412">
    <property type="component" value="Unassembled WGS sequence"/>
</dbReference>
<organism evidence="1 2">
    <name type="scientific">Nocardia transvalensis</name>
    <dbReference type="NCBI Taxonomy" id="37333"/>
    <lineage>
        <taxon>Bacteria</taxon>
        <taxon>Bacillati</taxon>
        <taxon>Actinomycetota</taxon>
        <taxon>Actinomycetes</taxon>
        <taxon>Mycobacteriales</taxon>
        <taxon>Nocardiaceae</taxon>
        <taxon>Nocardia</taxon>
    </lineage>
</organism>
<name>A0A7W9ULP5_9NOCA</name>
<accession>A0A7W9ULP5</accession>
<comment type="caution">
    <text evidence="1">The sequence shown here is derived from an EMBL/GenBank/DDBJ whole genome shotgun (WGS) entry which is preliminary data.</text>
</comment>
<dbReference type="EMBL" id="JACHIT010000002">
    <property type="protein sequence ID" value="MBB5916935.1"/>
    <property type="molecule type" value="Genomic_DNA"/>
</dbReference>
<keyword evidence="2" id="KW-1185">Reference proteome</keyword>
<evidence type="ECO:0000313" key="1">
    <source>
        <dbReference type="EMBL" id="MBB5916935.1"/>
    </source>
</evidence>
<proteinExistence type="predicted"/>
<dbReference type="AlphaFoldDB" id="A0A7W9ULP5"/>
<reference evidence="1 2" key="1">
    <citation type="submission" date="2020-08" db="EMBL/GenBank/DDBJ databases">
        <title>Sequencing the genomes of 1000 actinobacteria strains.</title>
        <authorList>
            <person name="Klenk H.-P."/>
        </authorList>
    </citation>
    <scope>NUCLEOTIDE SEQUENCE [LARGE SCALE GENOMIC DNA]</scope>
    <source>
        <strain evidence="1 2">DSM 43582</strain>
    </source>
</reference>
<protein>
    <submittedName>
        <fullName evidence="1">Uncharacterized protein</fullName>
    </submittedName>
</protein>
<evidence type="ECO:0000313" key="2">
    <source>
        <dbReference type="Proteomes" id="UP000540412"/>
    </source>
</evidence>
<gene>
    <name evidence="1" type="ORF">BJY24_005847</name>
</gene>
<dbReference type="RefSeq" id="WP_040748335.1">
    <property type="nucleotide sequence ID" value="NZ_JACHIT010000002.1"/>
</dbReference>